<protein>
    <recommendedName>
        <fullName evidence="1">Methyltransferase type 11 domain-containing protein</fullName>
    </recommendedName>
</protein>
<feature type="domain" description="Methyltransferase type 11" evidence="1">
    <location>
        <begin position="39"/>
        <end position="129"/>
    </location>
</feature>
<dbReference type="PANTHER" id="PTHR43591">
    <property type="entry name" value="METHYLTRANSFERASE"/>
    <property type="match status" value="1"/>
</dbReference>
<gene>
    <name evidence="2" type="ORF">MAE01_04070</name>
</gene>
<proteinExistence type="predicted"/>
<reference evidence="2 3" key="1">
    <citation type="submission" date="2019-07" db="EMBL/GenBank/DDBJ databases">
        <title>Whole genome shotgun sequence of Microbacterium aerolatum NBRC 103071.</title>
        <authorList>
            <person name="Hosoyama A."/>
            <person name="Uohara A."/>
            <person name="Ohji S."/>
            <person name="Ichikawa N."/>
        </authorList>
    </citation>
    <scope>NUCLEOTIDE SEQUENCE [LARGE SCALE GENOMIC DNA]</scope>
    <source>
        <strain evidence="2 3">NBRC 103071</strain>
    </source>
</reference>
<dbReference type="Pfam" id="PF08241">
    <property type="entry name" value="Methyltransf_11"/>
    <property type="match status" value="1"/>
</dbReference>
<comment type="caution">
    <text evidence="2">The sequence shown here is derived from an EMBL/GenBank/DDBJ whole genome shotgun (WGS) entry which is preliminary data.</text>
</comment>
<dbReference type="EMBL" id="BJUW01000001">
    <property type="protein sequence ID" value="GEK85231.1"/>
    <property type="molecule type" value="Genomic_DNA"/>
</dbReference>
<evidence type="ECO:0000313" key="3">
    <source>
        <dbReference type="Proteomes" id="UP000321225"/>
    </source>
</evidence>
<name>A0A511AF02_9MICO</name>
<evidence type="ECO:0000259" key="1">
    <source>
        <dbReference type="Pfam" id="PF08241"/>
    </source>
</evidence>
<dbReference type="PANTHER" id="PTHR43591:SF24">
    <property type="entry name" value="2-METHOXY-6-POLYPRENYL-1,4-BENZOQUINOL METHYLASE, MITOCHONDRIAL"/>
    <property type="match status" value="1"/>
</dbReference>
<dbReference type="Gene3D" id="3.40.50.150">
    <property type="entry name" value="Vaccinia Virus protein VP39"/>
    <property type="match status" value="1"/>
</dbReference>
<accession>A0A511AF02</accession>
<dbReference type="AlphaFoldDB" id="A0A511AF02"/>
<dbReference type="InterPro" id="IPR013216">
    <property type="entry name" value="Methyltransf_11"/>
</dbReference>
<dbReference type="RefSeq" id="WP_147037876.1">
    <property type="nucleotide sequence ID" value="NZ_BJUW01000001.1"/>
</dbReference>
<dbReference type="Proteomes" id="UP000321225">
    <property type="component" value="Unassembled WGS sequence"/>
</dbReference>
<sequence>MSKWRGVGRAYEASYASLCAGTADAILAGLGPAGSRTLLDVGAGTGALAARLADAGWLVTACEPEPSMREICADRHPSLPLIDGALPGLPIPTGAYDAVAANFVLNHVPDPRAAAREMARVAKPGAALVASVWTLSPSWFWAAVCERAGLPAAAGQRLPADKDFERTATGFGRMLAEGGWHSVEVTELTWSWEASPEALWASVAGGVASAGALYLSLSGHDRSRFREAFDHLCDEFSVGDRIELEHTAAVAVGLAR</sequence>
<evidence type="ECO:0000313" key="2">
    <source>
        <dbReference type="EMBL" id="GEK85231.1"/>
    </source>
</evidence>
<dbReference type="OrthoDB" id="9805171at2"/>
<organism evidence="2 3">
    <name type="scientific">Microbacterium aerolatum</name>
    <dbReference type="NCBI Taxonomy" id="153731"/>
    <lineage>
        <taxon>Bacteria</taxon>
        <taxon>Bacillati</taxon>
        <taxon>Actinomycetota</taxon>
        <taxon>Actinomycetes</taxon>
        <taxon>Micrococcales</taxon>
        <taxon>Microbacteriaceae</taxon>
        <taxon>Microbacterium</taxon>
    </lineage>
</organism>
<keyword evidence="3" id="KW-1185">Reference proteome</keyword>
<dbReference type="InterPro" id="IPR029063">
    <property type="entry name" value="SAM-dependent_MTases_sf"/>
</dbReference>
<dbReference type="GO" id="GO:0008757">
    <property type="term" value="F:S-adenosylmethionine-dependent methyltransferase activity"/>
    <property type="evidence" value="ECO:0007669"/>
    <property type="project" value="InterPro"/>
</dbReference>
<dbReference type="SUPFAM" id="SSF53335">
    <property type="entry name" value="S-adenosyl-L-methionine-dependent methyltransferases"/>
    <property type="match status" value="1"/>
</dbReference>
<dbReference type="CDD" id="cd02440">
    <property type="entry name" value="AdoMet_MTases"/>
    <property type="match status" value="1"/>
</dbReference>